<sequence length="177" mass="19917">MDSEAPGRARRLLQQLSESDRPIAVHFHKSRVRGNFTDLTLICEGKRLAVHRLVESFSGEFVMKEDSLLLVEKLIDYLYTTDYEDVVKEIDDHLNESPSILQVNARMFALGDKYDVGGLCDLSAAKYARRLNQPVDGVEYLESVPDVYNLTATVVKPLKHLGPANCVRGFLPRPPNS</sequence>
<organism evidence="1 2">
    <name type="scientific">Uncinocarpus reesii (strain UAMH 1704)</name>
    <dbReference type="NCBI Taxonomy" id="336963"/>
    <lineage>
        <taxon>Eukaryota</taxon>
        <taxon>Fungi</taxon>
        <taxon>Dikarya</taxon>
        <taxon>Ascomycota</taxon>
        <taxon>Pezizomycotina</taxon>
        <taxon>Eurotiomycetes</taxon>
        <taxon>Eurotiomycetidae</taxon>
        <taxon>Onygenales</taxon>
        <taxon>Onygenaceae</taxon>
        <taxon>Uncinocarpus</taxon>
    </lineage>
</organism>
<dbReference type="CDD" id="cd18186">
    <property type="entry name" value="BTB_POZ_ZBTB_KLHL-like"/>
    <property type="match status" value="1"/>
</dbReference>
<gene>
    <name evidence="1" type="ORF">UREG_06781</name>
</gene>
<evidence type="ECO:0000313" key="2">
    <source>
        <dbReference type="Proteomes" id="UP000002058"/>
    </source>
</evidence>
<evidence type="ECO:0000313" key="1">
    <source>
        <dbReference type="EMBL" id="EEP81916.1"/>
    </source>
</evidence>
<dbReference type="Proteomes" id="UP000002058">
    <property type="component" value="Unassembled WGS sequence"/>
</dbReference>
<name>C4JW39_UNCRE</name>
<accession>C4JW39</accession>
<dbReference type="PANTHER" id="PTHR47843:SF5">
    <property type="entry name" value="BTB_POZ DOMAIN PROTEIN"/>
    <property type="match status" value="1"/>
</dbReference>
<reference evidence="2" key="1">
    <citation type="journal article" date="2009" name="Genome Res.">
        <title>Comparative genomic analyses of the human fungal pathogens Coccidioides and their relatives.</title>
        <authorList>
            <person name="Sharpton T.J."/>
            <person name="Stajich J.E."/>
            <person name="Rounsley S.D."/>
            <person name="Gardner M.J."/>
            <person name="Wortman J.R."/>
            <person name="Jordar V.S."/>
            <person name="Maiti R."/>
            <person name="Kodira C.D."/>
            <person name="Neafsey D.E."/>
            <person name="Zeng Q."/>
            <person name="Hung C.-Y."/>
            <person name="McMahan C."/>
            <person name="Muszewska A."/>
            <person name="Grynberg M."/>
            <person name="Mandel M.A."/>
            <person name="Kellner E.M."/>
            <person name="Barker B.M."/>
            <person name="Galgiani J.N."/>
            <person name="Orbach M.J."/>
            <person name="Kirkland T.N."/>
            <person name="Cole G.T."/>
            <person name="Henn M.R."/>
            <person name="Birren B.W."/>
            <person name="Taylor J.W."/>
        </authorList>
    </citation>
    <scope>NUCLEOTIDE SEQUENCE [LARGE SCALE GENOMIC DNA]</scope>
    <source>
        <strain evidence="2">UAMH 1704</strain>
    </source>
</reference>
<dbReference type="InterPro" id="IPR011333">
    <property type="entry name" value="SKP1/BTB/POZ_sf"/>
</dbReference>
<dbReference type="RefSeq" id="XP_002583814.1">
    <property type="nucleotide sequence ID" value="XM_002583768.1"/>
</dbReference>
<dbReference type="VEuPathDB" id="FungiDB:UREG_06781"/>
<dbReference type="PANTHER" id="PTHR47843">
    <property type="entry name" value="BTB DOMAIN-CONTAINING PROTEIN-RELATED"/>
    <property type="match status" value="1"/>
</dbReference>
<dbReference type="HOGENOM" id="CLU_1518978_0_0_1"/>
<dbReference type="KEGG" id="ure:UREG_06781"/>
<dbReference type="Gene3D" id="3.30.710.10">
    <property type="entry name" value="Potassium Channel Kv1.1, Chain A"/>
    <property type="match status" value="1"/>
</dbReference>
<dbReference type="OrthoDB" id="4207076at2759"/>
<evidence type="ECO:0008006" key="3">
    <source>
        <dbReference type="Google" id="ProtNLM"/>
    </source>
</evidence>
<protein>
    <recommendedName>
        <fullName evidence="3">BTB domain-containing protein</fullName>
    </recommendedName>
</protein>
<dbReference type="STRING" id="336963.C4JW39"/>
<dbReference type="InParanoid" id="C4JW39"/>
<dbReference type="AlphaFoldDB" id="C4JW39"/>
<dbReference type="GeneID" id="8442969"/>
<dbReference type="SUPFAM" id="SSF54695">
    <property type="entry name" value="POZ domain"/>
    <property type="match status" value="1"/>
</dbReference>
<proteinExistence type="predicted"/>
<dbReference type="EMBL" id="CH476618">
    <property type="protein sequence ID" value="EEP81916.1"/>
    <property type="molecule type" value="Genomic_DNA"/>
</dbReference>
<keyword evidence="2" id="KW-1185">Reference proteome</keyword>